<dbReference type="PANTHER" id="PTHR33516:SF2">
    <property type="entry name" value="LEXA REPRESSOR-RELATED"/>
    <property type="match status" value="1"/>
</dbReference>
<reference evidence="2" key="1">
    <citation type="journal article" date="2014" name="Front. Microbiol.">
        <title>High frequency of phylogenetically diverse reductive dehalogenase-homologous genes in deep subseafloor sedimentary metagenomes.</title>
        <authorList>
            <person name="Kawai M."/>
            <person name="Futagami T."/>
            <person name="Toyoda A."/>
            <person name="Takaki Y."/>
            <person name="Nishi S."/>
            <person name="Hori S."/>
            <person name="Arai W."/>
            <person name="Tsubouchi T."/>
            <person name="Morono Y."/>
            <person name="Uchiyama I."/>
            <person name="Ito T."/>
            <person name="Fujiyama A."/>
            <person name="Inagaki F."/>
            <person name="Takami H."/>
        </authorList>
    </citation>
    <scope>NUCLEOTIDE SEQUENCE</scope>
    <source>
        <strain evidence="2">Expedition CK06-06</strain>
    </source>
</reference>
<accession>X1QQJ8</accession>
<sequence length="57" mass="6372">MTSNISSRQEKILKFISKKIKKSGYPPSIREIARAVGLSSSATVHSHLKKLEEKGYI</sequence>
<comment type="caution">
    <text evidence="2">The sequence shown here is derived from an EMBL/GenBank/DDBJ whole genome shotgun (WGS) entry which is preliminary data.</text>
</comment>
<proteinExistence type="predicted"/>
<dbReference type="InterPro" id="IPR011991">
    <property type="entry name" value="ArsR-like_HTH"/>
</dbReference>
<dbReference type="GO" id="GO:0006508">
    <property type="term" value="P:proteolysis"/>
    <property type="evidence" value="ECO:0007669"/>
    <property type="project" value="InterPro"/>
</dbReference>
<dbReference type="EMBL" id="BARV01026900">
    <property type="protein sequence ID" value="GAI45534.1"/>
    <property type="molecule type" value="Genomic_DNA"/>
</dbReference>
<dbReference type="AlphaFoldDB" id="X1QQJ8"/>
<dbReference type="InterPro" id="IPR036390">
    <property type="entry name" value="WH_DNA-bd_sf"/>
</dbReference>
<evidence type="ECO:0000259" key="1">
    <source>
        <dbReference type="Pfam" id="PF01726"/>
    </source>
</evidence>
<dbReference type="Pfam" id="PF01726">
    <property type="entry name" value="LexA_DNA_bind"/>
    <property type="match status" value="1"/>
</dbReference>
<feature type="domain" description="LexA repressor DNA-binding" evidence="1">
    <location>
        <begin position="4"/>
        <end position="57"/>
    </location>
</feature>
<feature type="non-terminal residue" evidence="2">
    <location>
        <position position="57"/>
    </location>
</feature>
<evidence type="ECO:0000313" key="2">
    <source>
        <dbReference type="EMBL" id="GAI45534.1"/>
    </source>
</evidence>
<dbReference type="InterPro" id="IPR050077">
    <property type="entry name" value="LexA_repressor"/>
</dbReference>
<dbReference type="InterPro" id="IPR006199">
    <property type="entry name" value="LexA_DNA-bd_dom"/>
</dbReference>
<dbReference type="InterPro" id="IPR036388">
    <property type="entry name" value="WH-like_DNA-bd_sf"/>
</dbReference>
<dbReference type="Gene3D" id="1.10.10.10">
    <property type="entry name" value="Winged helix-like DNA-binding domain superfamily/Winged helix DNA-binding domain"/>
    <property type="match status" value="1"/>
</dbReference>
<dbReference type="SUPFAM" id="SSF46785">
    <property type="entry name" value="Winged helix' DNA-binding domain"/>
    <property type="match status" value="1"/>
</dbReference>
<dbReference type="PANTHER" id="PTHR33516">
    <property type="entry name" value="LEXA REPRESSOR"/>
    <property type="match status" value="1"/>
</dbReference>
<dbReference type="GO" id="GO:0004252">
    <property type="term" value="F:serine-type endopeptidase activity"/>
    <property type="evidence" value="ECO:0007669"/>
    <property type="project" value="InterPro"/>
</dbReference>
<protein>
    <recommendedName>
        <fullName evidence="1">LexA repressor DNA-binding domain-containing protein</fullName>
    </recommendedName>
</protein>
<organism evidence="2">
    <name type="scientific">marine sediment metagenome</name>
    <dbReference type="NCBI Taxonomy" id="412755"/>
    <lineage>
        <taxon>unclassified sequences</taxon>
        <taxon>metagenomes</taxon>
        <taxon>ecological metagenomes</taxon>
    </lineage>
</organism>
<name>X1QQJ8_9ZZZZ</name>
<dbReference type="CDD" id="cd00090">
    <property type="entry name" value="HTH_ARSR"/>
    <property type="match status" value="1"/>
</dbReference>
<gene>
    <name evidence="2" type="ORF">S06H3_43371</name>
</gene>